<organism evidence="4 5">
    <name type="scientific">Scytonema hofmannii PCC 7110</name>
    <dbReference type="NCBI Taxonomy" id="128403"/>
    <lineage>
        <taxon>Bacteria</taxon>
        <taxon>Bacillati</taxon>
        <taxon>Cyanobacteriota</taxon>
        <taxon>Cyanophyceae</taxon>
        <taxon>Nostocales</taxon>
        <taxon>Scytonemataceae</taxon>
        <taxon>Scytonema</taxon>
    </lineage>
</organism>
<comment type="caution">
    <text evidence="4">The sequence shown here is derived from an EMBL/GenBank/DDBJ whole genome shotgun (WGS) entry which is preliminary data.</text>
</comment>
<gene>
    <name evidence="4" type="ORF">WA1_26530</name>
</gene>
<feature type="chain" id="PRO_5007300579" evidence="2">
    <location>
        <begin position="27"/>
        <end position="320"/>
    </location>
</feature>
<dbReference type="Pfam" id="PF07589">
    <property type="entry name" value="PEP-CTERM"/>
    <property type="match status" value="1"/>
</dbReference>
<evidence type="ECO:0000313" key="4">
    <source>
        <dbReference type="EMBL" id="KYC40374.1"/>
    </source>
</evidence>
<keyword evidence="2" id="KW-0732">Signal</keyword>
<reference evidence="4 5" key="1">
    <citation type="journal article" date="2013" name="Genome Biol. Evol.">
        <title>Genomes of Stigonematalean cyanobacteria (subsection V) and the evolution of oxygenic photosynthesis from prokaryotes to plastids.</title>
        <authorList>
            <person name="Dagan T."/>
            <person name="Roettger M."/>
            <person name="Stucken K."/>
            <person name="Landan G."/>
            <person name="Koch R."/>
            <person name="Major P."/>
            <person name="Gould S.B."/>
            <person name="Goremykin V.V."/>
            <person name="Rippka R."/>
            <person name="Tandeau de Marsac N."/>
            <person name="Gugger M."/>
            <person name="Lockhart P.J."/>
            <person name="Allen J.F."/>
            <person name="Brune I."/>
            <person name="Maus I."/>
            <person name="Puhler A."/>
            <person name="Martin W.F."/>
        </authorList>
    </citation>
    <scope>NUCLEOTIDE SEQUENCE [LARGE SCALE GENOMIC DNA]</scope>
    <source>
        <strain evidence="4 5">PCC 7110</strain>
    </source>
</reference>
<proteinExistence type="predicted"/>
<feature type="domain" description="Ice-binding protein C-terminal" evidence="3">
    <location>
        <begin position="289"/>
        <end position="307"/>
    </location>
</feature>
<evidence type="ECO:0000256" key="2">
    <source>
        <dbReference type="SAM" id="SignalP"/>
    </source>
</evidence>
<evidence type="ECO:0000313" key="5">
    <source>
        <dbReference type="Proteomes" id="UP000076925"/>
    </source>
</evidence>
<name>A0A139X6R3_9CYAN</name>
<feature type="signal peptide" evidence="2">
    <location>
        <begin position="1"/>
        <end position="26"/>
    </location>
</feature>
<evidence type="ECO:0000256" key="1">
    <source>
        <dbReference type="SAM" id="MobiDB-lite"/>
    </source>
</evidence>
<dbReference type="InterPro" id="IPR013424">
    <property type="entry name" value="Ice-binding_C"/>
</dbReference>
<protein>
    <submittedName>
        <fullName evidence="4">Exosortase</fullName>
    </submittedName>
</protein>
<dbReference type="Proteomes" id="UP000076925">
    <property type="component" value="Unassembled WGS sequence"/>
</dbReference>
<evidence type="ECO:0000259" key="3">
    <source>
        <dbReference type="Pfam" id="PF07589"/>
    </source>
</evidence>
<accession>A0A139X6R3</accession>
<feature type="region of interest" description="Disordered" evidence="1">
    <location>
        <begin position="84"/>
        <end position="109"/>
    </location>
</feature>
<dbReference type="STRING" id="128403.WA1_26530"/>
<keyword evidence="5" id="KW-1185">Reference proteome</keyword>
<dbReference type="RefSeq" id="WP_017746865.1">
    <property type="nucleotide sequence ID" value="NZ_KQ976354.1"/>
</dbReference>
<dbReference type="EMBL" id="ANNX02000029">
    <property type="protein sequence ID" value="KYC40374.1"/>
    <property type="molecule type" value="Genomic_DNA"/>
</dbReference>
<dbReference type="OrthoDB" id="481625at2"/>
<dbReference type="AlphaFoldDB" id="A0A139X6R3"/>
<sequence length="320" mass="34442">MRTYHLPTFLGLTVTIAVSAPLSARAATFNFDLLQNISSRPIDSAYTLTLDGRPSENQGYSAFSSIDPNSLEFGHRDISLNASGNGAPYYTTGRQGSPEEPPSNATRTSSVTEIAGFPTLSNYLTNNGATLSNLGFSFGQKSDRSFTTTWNLGEDKLGQDWFASPTSRIEERIYTANPDDVELFLSYGTDKLVSFGYSKIYSVLDYGATTQVSDDIDVGFTDPVKATKVTGLNPFADALANAFLQDVATVGGGVQVFIEDNNVDDSNFARGNGFNIFNLRFVGSLKAVPIPEPSSALALLMFGALGAISHLKKQNKKQNS</sequence>